<dbReference type="Gene3D" id="3.90.850.10">
    <property type="entry name" value="Fumarylacetoacetase-like, C-terminal domain"/>
    <property type="match status" value="1"/>
</dbReference>
<dbReference type="NCBIfam" id="NF040903">
    <property type="entry name" value="GguC"/>
    <property type="match status" value="1"/>
</dbReference>
<dbReference type="PIRSF" id="PIRSF033905">
    <property type="entry name" value="UCP033905"/>
    <property type="match status" value="1"/>
</dbReference>
<accession>A0ABT8ZV12</accession>
<comment type="caution">
    <text evidence="1">The sequence shown here is derived from an EMBL/GenBank/DDBJ whole genome shotgun (WGS) entry which is preliminary data.</text>
</comment>
<reference evidence="1" key="1">
    <citation type="submission" date="2023-07" db="EMBL/GenBank/DDBJ databases">
        <authorList>
            <person name="Kim M.K."/>
        </authorList>
    </citation>
    <scope>NUCLEOTIDE SEQUENCE</scope>
    <source>
        <strain evidence="1">CA1-15</strain>
    </source>
</reference>
<evidence type="ECO:0000313" key="1">
    <source>
        <dbReference type="EMBL" id="MDO7840830.1"/>
    </source>
</evidence>
<dbReference type="SUPFAM" id="SSF56529">
    <property type="entry name" value="FAH"/>
    <property type="match status" value="1"/>
</dbReference>
<gene>
    <name evidence="1" type="primary">gguC</name>
    <name evidence="1" type="ORF">Q5H94_00695</name>
</gene>
<name>A0ABT8ZV12_9SPHN</name>
<sequence length="330" mass="35354">MALRLLQHRDTSGARAVIAAFDGSAAFVNGVSSVRELAMRAIEAGTDLVTAVAACGTGDSVLLATEYEAGHIIAPIDHDDPAHLILAGTGLTHLGSAEGRDKMHRAATEATAQTDSMRMFLEGVAGGKPAEGETGQQPEWFYKGDGSALVAPGAPLAMPSFAEDGGEEPELAGIYLIGPDGTPFRLGICLANEFSDHVTERHNYLWLAHSKLRQAALGPELLTGALPDHVEGVSRIRRGNETVWEKPFLSGEANMSHSFANLEQHHFKYDLFRRPGDIHVHFFGTATLSFADGIRTQEGDVFEIEAAPFTLPLRNSLVRDVAKPVIVKAL</sequence>
<dbReference type="Proteomes" id="UP001176468">
    <property type="component" value="Unassembled WGS sequence"/>
</dbReference>
<protein>
    <submittedName>
        <fullName evidence="1">GguC family protein</fullName>
    </submittedName>
</protein>
<organism evidence="1 2">
    <name type="scientific">Sphingomonas immobilis</name>
    <dbReference type="NCBI Taxonomy" id="3063997"/>
    <lineage>
        <taxon>Bacteria</taxon>
        <taxon>Pseudomonadati</taxon>
        <taxon>Pseudomonadota</taxon>
        <taxon>Alphaproteobacteria</taxon>
        <taxon>Sphingomonadales</taxon>
        <taxon>Sphingomonadaceae</taxon>
        <taxon>Sphingomonas</taxon>
    </lineage>
</organism>
<dbReference type="EMBL" id="JAUQSZ010000001">
    <property type="protein sequence ID" value="MDO7840830.1"/>
    <property type="molecule type" value="Genomic_DNA"/>
</dbReference>
<proteinExistence type="predicted"/>
<dbReference type="InterPro" id="IPR036663">
    <property type="entry name" value="Fumarylacetoacetase_C_sf"/>
</dbReference>
<evidence type="ECO:0000313" key="2">
    <source>
        <dbReference type="Proteomes" id="UP001176468"/>
    </source>
</evidence>
<dbReference type="RefSeq" id="WP_304559094.1">
    <property type="nucleotide sequence ID" value="NZ_JAUQSZ010000001.1"/>
</dbReference>
<dbReference type="InterPro" id="IPR009645">
    <property type="entry name" value="GguC"/>
</dbReference>
<keyword evidence="2" id="KW-1185">Reference proteome</keyword>